<comment type="similarity">
    <text evidence="4">Belongs to the CDIP1/LITAF family.</text>
</comment>
<evidence type="ECO:0000313" key="10">
    <source>
        <dbReference type="EMBL" id="CAG5129852.1"/>
    </source>
</evidence>
<proteinExistence type="inferred from homology"/>
<evidence type="ECO:0000256" key="6">
    <source>
        <dbReference type="ARBA" id="ARBA00022833"/>
    </source>
</evidence>
<gene>
    <name evidence="10" type="ORF">CUNI_LOCUS15410</name>
</gene>
<dbReference type="InterPro" id="IPR006629">
    <property type="entry name" value="LITAF"/>
</dbReference>
<dbReference type="GO" id="GO:0005765">
    <property type="term" value="C:lysosomal membrane"/>
    <property type="evidence" value="ECO:0007669"/>
    <property type="project" value="UniProtKB-SubCell"/>
</dbReference>
<dbReference type="PROSITE" id="PS51837">
    <property type="entry name" value="LITAF"/>
    <property type="match status" value="1"/>
</dbReference>
<comment type="subcellular location">
    <subcellularLocation>
        <location evidence="2">Endosome membrane</location>
        <topology evidence="2">Peripheral membrane protein</topology>
    </subcellularLocation>
    <subcellularLocation>
        <location evidence="1">Late endosome membrane</location>
    </subcellularLocation>
    <subcellularLocation>
        <location evidence="3">Lysosome membrane</location>
        <topology evidence="3">Peripheral membrane protein</topology>
        <orientation evidence="3">Cytoplasmic side</orientation>
    </subcellularLocation>
</comment>
<dbReference type="AlphaFoldDB" id="A0A8S3ZR46"/>
<dbReference type="OrthoDB" id="4713066at2759"/>
<dbReference type="GO" id="GO:0008270">
    <property type="term" value="F:zinc ion binding"/>
    <property type="evidence" value="ECO:0007669"/>
    <property type="project" value="TreeGrafter"/>
</dbReference>
<dbReference type="Pfam" id="PF10601">
    <property type="entry name" value="zf-LITAF-like"/>
    <property type="match status" value="1"/>
</dbReference>
<keyword evidence="5" id="KW-0479">Metal-binding</keyword>
<evidence type="ECO:0000256" key="5">
    <source>
        <dbReference type="ARBA" id="ARBA00022723"/>
    </source>
</evidence>
<evidence type="ECO:0000256" key="7">
    <source>
        <dbReference type="ARBA" id="ARBA00023136"/>
    </source>
</evidence>
<keyword evidence="8" id="KW-1133">Transmembrane helix</keyword>
<sequence length="82" mass="9123">GPSESYRYDHTPACVLCQHCGILVTTTITYESGLLTWSVSAMMCLTGCWFGCCLIPFCMRHTKDVVHTCPVCHTVLGVYRNC</sequence>
<evidence type="ECO:0000259" key="9">
    <source>
        <dbReference type="PROSITE" id="PS51837"/>
    </source>
</evidence>
<dbReference type="PANTHER" id="PTHR23292:SF6">
    <property type="entry name" value="FI16602P1-RELATED"/>
    <property type="match status" value="1"/>
</dbReference>
<dbReference type="GO" id="GO:0031902">
    <property type="term" value="C:late endosome membrane"/>
    <property type="evidence" value="ECO:0007669"/>
    <property type="project" value="UniProtKB-SubCell"/>
</dbReference>
<name>A0A8S3ZR46_9EUPU</name>
<protein>
    <recommendedName>
        <fullName evidence="9">LITAF domain-containing protein</fullName>
    </recommendedName>
</protein>
<keyword evidence="7 8" id="KW-0472">Membrane</keyword>
<keyword evidence="11" id="KW-1185">Reference proteome</keyword>
<evidence type="ECO:0000256" key="2">
    <source>
        <dbReference type="ARBA" id="ARBA00004481"/>
    </source>
</evidence>
<evidence type="ECO:0000256" key="4">
    <source>
        <dbReference type="ARBA" id="ARBA00005975"/>
    </source>
</evidence>
<keyword evidence="8" id="KW-0812">Transmembrane</keyword>
<dbReference type="Proteomes" id="UP000678393">
    <property type="component" value="Unassembled WGS sequence"/>
</dbReference>
<reference evidence="10" key="1">
    <citation type="submission" date="2021-04" db="EMBL/GenBank/DDBJ databases">
        <authorList>
            <consortium name="Molecular Ecology Group"/>
        </authorList>
    </citation>
    <scope>NUCLEOTIDE SEQUENCE</scope>
</reference>
<feature type="domain" description="LITAF" evidence="9">
    <location>
        <begin position="1"/>
        <end position="81"/>
    </location>
</feature>
<accession>A0A8S3ZR46</accession>
<evidence type="ECO:0000313" key="11">
    <source>
        <dbReference type="Proteomes" id="UP000678393"/>
    </source>
</evidence>
<evidence type="ECO:0000256" key="8">
    <source>
        <dbReference type="SAM" id="Phobius"/>
    </source>
</evidence>
<feature type="transmembrane region" description="Helical" evidence="8">
    <location>
        <begin position="34"/>
        <end position="57"/>
    </location>
</feature>
<organism evidence="10 11">
    <name type="scientific">Candidula unifasciata</name>
    <dbReference type="NCBI Taxonomy" id="100452"/>
    <lineage>
        <taxon>Eukaryota</taxon>
        <taxon>Metazoa</taxon>
        <taxon>Spiralia</taxon>
        <taxon>Lophotrochozoa</taxon>
        <taxon>Mollusca</taxon>
        <taxon>Gastropoda</taxon>
        <taxon>Heterobranchia</taxon>
        <taxon>Euthyneura</taxon>
        <taxon>Panpulmonata</taxon>
        <taxon>Eupulmonata</taxon>
        <taxon>Stylommatophora</taxon>
        <taxon>Helicina</taxon>
        <taxon>Helicoidea</taxon>
        <taxon>Geomitridae</taxon>
        <taxon>Candidula</taxon>
    </lineage>
</organism>
<dbReference type="SMART" id="SM00714">
    <property type="entry name" value="LITAF"/>
    <property type="match status" value="1"/>
</dbReference>
<dbReference type="InterPro" id="IPR037519">
    <property type="entry name" value="LITAF_fam"/>
</dbReference>
<evidence type="ECO:0000256" key="1">
    <source>
        <dbReference type="ARBA" id="ARBA00004414"/>
    </source>
</evidence>
<comment type="caution">
    <text evidence="10">The sequence shown here is derived from an EMBL/GenBank/DDBJ whole genome shotgun (WGS) entry which is preliminary data.</text>
</comment>
<feature type="non-terminal residue" evidence="10">
    <location>
        <position position="1"/>
    </location>
</feature>
<dbReference type="EMBL" id="CAJHNH020003702">
    <property type="protein sequence ID" value="CAG5129852.1"/>
    <property type="molecule type" value="Genomic_DNA"/>
</dbReference>
<evidence type="ECO:0000256" key="3">
    <source>
        <dbReference type="ARBA" id="ARBA00004630"/>
    </source>
</evidence>
<keyword evidence="6" id="KW-0862">Zinc</keyword>
<dbReference type="PANTHER" id="PTHR23292">
    <property type="entry name" value="LIPOPOLYSACCHARIDE-INDUCED TUMOR NECROSIS FACTOR-ALPHA FACTOR"/>
    <property type="match status" value="1"/>
</dbReference>